<keyword evidence="1" id="KW-0560">Oxidoreductase</keyword>
<gene>
    <name evidence="4" type="ORF">MQE35_17720</name>
</gene>
<dbReference type="Gene3D" id="3.40.920.10">
    <property type="entry name" value="Pyruvate-ferredoxin oxidoreductase, PFOR, domain III"/>
    <property type="match status" value="1"/>
</dbReference>
<dbReference type="SUPFAM" id="SSF52922">
    <property type="entry name" value="TK C-terminal domain-like"/>
    <property type="match status" value="1"/>
</dbReference>
<dbReference type="InterPro" id="IPR022367">
    <property type="entry name" value="2-oxoacid/accept_OxRdtase_asu"/>
</dbReference>
<dbReference type="CDD" id="cd07034">
    <property type="entry name" value="TPP_PYR_PFOR_IOR-alpha_like"/>
    <property type="match status" value="1"/>
</dbReference>
<feature type="domain" description="Pyruvate flavodoxin/ferredoxin oxidoreductase pyrimidine binding" evidence="3">
    <location>
        <begin position="263"/>
        <end position="471"/>
    </location>
</feature>
<dbReference type="Proteomes" id="UP000831290">
    <property type="component" value="Chromosome"/>
</dbReference>
<evidence type="ECO:0000259" key="2">
    <source>
        <dbReference type="Pfam" id="PF01558"/>
    </source>
</evidence>
<dbReference type="InterPro" id="IPR050722">
    <property type="entry name" value="Pyruvate:ferred/Flavod_OxRd"/>
</dbReference>
<proteinExistence type="predicted"/>
<evidence type="ECO:0000256" key="1">
    <source>
        <dbReference type="ARBA" id="ARBA00023002"/>
    </source>
</evidence>
<dbReference type="InterPro" id="IPR019752">
    <property type="entry name" value="Pyrv/ketoisovalerate_OxRed_cat"/>
</dbReference>
<dbReference type="Pfam" id="PF01558">
    <property type="entry name" value="POR"/>
    <property type="match status" value="1"/>
</dbReference>
<dbReference type="Gene3D" id="3.40.50.970">
    <property type="match status" value="1"/>
</dbReference>
<protein>
    <submittedName>
        <fullName evidence="4">2-oxoacid:acceptor oxidoreductase subunit alpha</fullName>
    </submittedName>
</protein>
<dbReference type="KEGG" id="fbm:MQE35_17720"/>
<evidence type="ECO:0000259" key="3">
    <source>
        <dbReference type="Pfam" id="PF01855"/>
    </source>
</evidence>
<dbReference type="GO" id="GO:0006979">
    <property type="term" value="P:response to oxidative stress"/>
    <property type="evidence" value="ECO:0007669"/>
    <property type="project" value="TreeGrafter"/>
</dbReference>
<name>A0A9E6ZTK5_9FLAO</name>
<keyword evidence="5" id="KW-1185">Reference proteome</keyword>
<dbReference type="SUPFAM" id="SSF53323">
    <property type="entry name" value="Pyruvate-ferredoxin oxidoreductase, PFOR, domain III"/>
    <property type="match status" value="1"/>
</dbReference>
<dbReference type="PANTHER" id="PTHR32154">
    <property type="entry name" value="PYRUVATE-FLAVODOXIN OXIDOREDUCTASE-RELATED"/>
    <property type="match status" value="1"/>
</dbReference>
<feature type="domain" description="Pyruvate/ketoisovalerate oxidoreductase catalytic" evidence="2">
    <location>
        <begin position="24"/>
        <end position="212"/>
    </location>
</feature>
<dbReference type="GO" id="GO:0016903">
    <property type="term" value="F:oxidoreductase activity, acting on the aldehyde or oxo group of donors"/>
    <property type="evidence" value="ECO:0007669"/>
    <property type="project" value="InterPro"/>
</dbReference>
<dbReference type="EMBL" id="CP094358">
    <property type="protein sequence ID" value="UOB17563.1"/>
    <property type="molecule type" value="Genomic_DNA"/>
</dbReference>
<dbReference type="FunFam" id="3.40.50.970:FF:000022">
    <property type="entry name" value="2-oxoglutarate ferredoxin oxidoreductase alpha subunit"/>
    <property type="match status" value="1"/>
</dbReference>
<dbReference type="NCBIfam" id="TIGR03710">
    <property type="entry name" value="OAFO_sf"/>
    <property type="match status" value="1"/>
</dbReference>
<dbReference type="Gene3D" id="3.40.50.920">
    <property type="match status" value="1"/>
</dbReference>
<dbReference type="SUPFAM" id="SSF52518">
    <property type="entry name" value="Thiamin diphosphate-binding fold (THDP-binding)"/>
    <property type="match status" value="1"/>
</dbReference>
<dbReference type="PANTHER" id="PTHR32154:SF20">
    <property type="entry name" value="2-OXOGLUTARATE OXIDOREDUCTASE SUBUNIT KORA"/>
    <property type="match status" value="1"/>
</dbReference>
<organism evidence="4 5">
    <name type="scientific">Abyssalbus ytuae</name>
    <dbReference type="NCBI Taxonomy" id="2926907"/>
    <lineage>
        <taxon>Bacteria</taxon>
        <taxon>Pseudomonadati</taxon>
        <taxon>Bacteroidota</taxon>
        <taxon>Flavobacteriia</taxon>
        <taxon>Flavobacteriales</taxon>
        <taxon>Flavobacteriaceae</taxon>
        <taxon>Abyssalbus</taxon>
    </lineage>
</organism>
<dbReference type="AlphaFoldDB" id="A0A9E6ZTK5"/>
<dbReference type="RefSeq" id="WP_255843105.1">
    <property type="nucleotide sequence ID" value="NZ_CP094358.1"/>
</dbReference>
<evidence type="ECO:0000313" key="5">
    <source>
        <dbReference type="Proteomes" id="UP000831290"/>
    </source>
</evidence>
<accession>A0A9E6ZTK5</accession>
<evidence type="ECO:0000313" key="4">
    <source>
        <dbReference type="EMBL" id="UOB17563.1"/>
    </source>
</evidence>
<dbReference type="InterPro" id="IPR009014">
    <property type="entry name" value="Transketo_C/PFOR_II"/>
</dbReference>
<sequence length="617" mass="67840">MIKEKKPSTASLETVVVRFVGDSGDGMQFTGTQFSDTSAMFGNDVATFPNYPSEIRAPQGSLYGVSGFQVHIGSIEVRTPGDEVDLLVAMNPAGLKTNLYAVKPGHTIIVDVDAFTRKNLEKAEYDNNPLEDGSLENYRVIEVAMTTLTKEALKDVEGLDNKSIVRSKNMFALGMVYWMYNRSTEHTIEFLNKKFSAKPHLIEANTKVLNAGLFFAETLELIPNSYNILPAKMVSGTYRIIMGNTATAWGFLAAAEKSGLELFLGSYPITPASDILHELVKHKHFGVKTFQAEDEIAGISSAIGAAFAGDLAITTTSGPGLALKGEALGLAMMLELPLVVVNVQRGGPSTGLPTKTEQSDLLQAMYGRNGESPVIVIAASTPANCFNYAYMAAKLALEHMTPVILLTDGYIANGSAPWKIQSVNDMPEIKSKIIKTVDDNWSPYRRDNETLARDWAVPGNAGLEHRVGGLEKDFLTGNVSYVPENHELMTKTRAEKIKRVENHIPLLQPEFADEGDLLVIGWGGTYGALHTAVKQLHDEGYKNIGFAHFNYINPLPKNTEEMLNRFKKIVVCELNNGQFVNILRMNFNRCGFLQYNKIQGLPFGNKELIKKFKELVA</sequence>
<dbReference type="Pfam" id="PF01855">
    <property type="entry name" value="POR_N"/>
    <property type="match status" value="1"/>
</dbReference>
<dbReference type="InterPro" id="IPR002880">
    <property type="entry name" value="Pyrv_Fd/Flavodoxin_OxRdtase_N"/>
</dbReference>
<dbReference type="InterPro" id="IPR002869">
    <property type="entry name" value="Pyrv_flavodox_OxRed_cen"/>
</dbReference>
<reference evidence="4" key="1">
    <citation type="submission" date="2022-03" db="EMBL/GenBank/DDBJ databases">
        <title>Description of Abyssus ytuae gen. nov., sp. nov., a novel member of the family Flavobacteriaceae isolated from the sediment of Mariana Trench.</title>
        <authorList>
            <person name="Zhang J."/>
            <person name="Xu X."/>
        </authorList>
    </citation>
    <scope>NUCLEOTIDE SEQUENCE</scope>
    <source>
        <strain evidence="4">MT3330</strain>
    </source>
</reference>
<dbReference type="InterPro" id="IPR029061">
    <property type="entry name" value="THDP-binding"/>
</dbReference>